<feature type="domain" description="YncI copper-binding" evidence="2">
    <location>
        <begin position="24"/>
        <end position="169"/>
    </location>
</feature>
<keyword evidence="1" id="KW-0732">Signal</keyword>
<protein>
    <submittedName>
        <fullName evidence="3">DUF1775 domain-containing protein</fullName>
    </submittedName>
</protein>
<evidence type="ECO:0000256" key="1">
    <source>
        <dbReference type="SAM" id="SignalP"/>
    </source>
</evidence>
<dbReference type="InterPro" id="IPR012533">
    <property type="entry name" value="YcnI-copper_dom"/>
</dbReference>
<name>A0A5N3PB26_9HYPH</name>
<dbReference type="EMBL" id="VCMV01000015">
    <property type="protein sequence ID" value="KAB0266835.1"/>
    <property type="molecule type" value="Genomic_DNA"/>
</dbReference>
<evidence type="ECO:0000259" key="2">
    <source>
        <dbReference type="Pfam" id="PF07987"/>
    </source>
</evidence>
<gene>
    <name evidence="3" type="ORF">FEZ63_12150</name>
</gene>
<dbReference type="AlphaFoldDB" id="A0A5N3PB26"/>
<dbReference type="Gene3D" id="2.60.40.2230">
    <property type="entry name" value="Uncharacterised protein YcnI-like PF07987, DUF1775"/>
    <property type="match status" value="1"/>
</dbReference>
<sequence>MITTRFRGALASAFFMLAAPALAHSTLEVQQAPVNSTYKAVVRIGHGCEGSPTLKVRIRIPDGVIAVKPMPKSGWTLEIVRSAYDKSYDYHGTPLTEGVKEIVWTGRLPDEHYDEFVFRGYLTSGLQPDAMLYFPTVQECEKGADRWIEIPTEGKSAGDYKFPAPALKLLAPKTH</sequence>
<dbReference type="Pfam" id="PF07987">
    <property type="entry name" value="DUF1775"/>
    <property type="match status" value="1"/>
</dbReference>
<organism evidence="3 4">
    <name type="scientific">Microvirga brassicacearum</name>
    <dbReference type="NCBI Taxonomy" id="2580413"/>
    <lineage>
        <taxon>Bacteria</taxon>
        <taxon>Pseudomonadati</taxon>
        <taxon>Pseudomonadota</taxon>
        <taxon>Alphaproteobacteria</taxon>
        <taxon>Hyphomicrobiales</taxon>
        <taxon>Methylobacteriaceae</taxon>
        <taxon>Microvirga</taxon>
    </lineage>
</organism>
<dbReference type="OrthoDB" id="9796962at2"/>
<dbReference type="RefSeq" id="WP_150944733.1">
    <property type="nucleotide sequence ID" value="NZ_VCMV01000015.1"/>
</dbReference>
<keyword evidence="4" id="KW-1185">Reference proteome</keyword>
<evidence type="ECO:0000313" key="4">
    <source>
        <dbReference type="Proteomes" id="UP000325684"/>
    </source>
</evidence>
<dbReference type="InterPro" id="IPR038507">
    <property type="entry name" value="YcnI-like_sf"/>
</dbReference>
<comment type="caution">
    <text evidence="3">The sequence shown here is derived from an EMBL/GenBank/DDBJ whole genome shotgun (WGS) entry which is preliminary data.</text>
</comment>
<feature type="chain" id="PRO_5024431718" evidence="1">
    <location>
        <begin position="24"/>
        <end position="175"/>
    </location>
</feature>
<dbReference type="CDD" id="cd08545">
    <property type="entry name" value="YcnI_like"/>
    <property type="match status" value="1"/>
</dbReference>
<reference evidence="3 4" key="1">
    <citation type="journal article" date="2019" name="Microorganisms">
        <title>Genome Insights into the Novel Species Microvirga brassicacearum, a Rapeseed Endophyte with Biotechnological Potential.</title>
        <authorList>
            <person name="Jimenez-Gomez A."/>
            <person name="Saati-Santamaria Z."/>
            <person name="Igual J.M."/>
            <person name="Rivas R."/>
            <person name="Mateos P.F."/>
            <person name="Garcia-Fraile P."/>
        </authorList>
    </citation>
    <scope>NUCLEOTIDE SEQUENCE [LARGE SCALE GENOMIC DNA]</scope>
    <source>
        <strain evidence="3 4">CDVBN77</strain>
    </source>
</reference>
<dbReference type="Proteomes" id="UP000325684">
    <property type="component" value="Unassembled WGS sequence"/>
</dbReference>
<feature type="signal peptide" evidence="1">
    <location>
        <begin position="1"/>
        <end position="23"/>
    </location>
</feature>
<proteinExistence type="predicted"/>
<evidence type="ECO:0000313" key="3">
    <source>
        <dbReference type="EMBL" id="KAB0266835.1"/>
    </source>
</evidence>
<accession>A0A5N3PB26</accession>